<feature type="domain" description="Peptidase S1" evidence="7">
    <location>
        <begin position="22"/>
        <end position="240"/>
    </location>
</feature>
<evidence type="ECO:0000256" key="1">
    <source>
        <dbReference type="ARBA" id="ARBA00007664"/>
    </source>
</evidence>
<dbReference type="FunFam" id="2.40.10.10:FF:000036">
    <property type="entry name" value="Trypsin beta"/>
    <property type="match status" value="1"/>
</dbReference>
<dbReference type="PANTHER" id="PTHR24276">
    <property type="entry name" value="POLYSERASE-RELATED"/>
    <property type="match status" value="1"/>
</dbReference>
<dbReference type="FunFam" id="2.40.10.10:FF:000068">
    <property type="entry name" value="transmembrane protease serine 2"/>
    <property type="match status" value="1"/>
</dbReference>
<gene>
    <name evidence="8" type="ORF">PSALAMII_LOCUS7963</name>
</gene>
<feature type="chain" id="PRO_5040824369" description="Peptidase S1 domain-containing protein" evidence="6">
    <location>
        <begin position="19"/>
        <end position="240"/>
    </location>
</feature>
<evidence type="ECO:0000313" key="9">
    <source>
        <dbReference type="Proteomes" id="UP001152592"/>
    </source>
</evidence>
<proteinExistence type="inferred from homology"/>
<dbReference type="PROSITE" id="PS50240">
    <property type="entry name" value="TRYPSIN_DOM"/>
    <property type="match status" value="1"/>
</dbReference>
<evidence type="ECO:0000256" key="6">
    <source>
        <dbReference type="SAM" id="SignalP"/>
    </source>
</evidence>
<dbReference type="InterPro" id="IPR043504">
    <property type="entry name" value="Peptidase_S1_PA_chymotrypsin"/>
</dbReference>
<dbReference type="Proteomes" id="UP001152592">
    <property type="component" value="Unassembled WGS sequence"/>
</dbReference>
<dbReference type="PANTHER" id="PTHR24276:SF91">
    <property type="entry name" value="AT26814P-RELATED"/>
    <property type="match status" value="1"/>
</dbReference>
<sequence length="240" mass="24876">MKSFFLVSLIPLIQGVLGSAEVSGGSPATIDDLPYLVSISKSGVYTCAGVIISKDQVVTSAQCVYGSEALPTKFSVRAGSSKTSSGGSVITVSKIARNSQFDSSTNDYDVAVLKLSSSITPGPRVKTIELAQSGQEPEDDSECVASGWGESKGQLQSITLPIVNRERCNQAYDGKITDRMICAGSEAGKGTCAGDRGGPVTCGGKLAGIISQSNGCKQNGLPDVFTDLTNRSLQSFVTSQ</sequence>
<name>A0A9W4NP97_9EURO</name>
<dbReference type="SUPFAM" id="SSF50494">
    <property type="entry name" value="Trypsin-like serine proteases"/>
    <property type="match status" value="1"/>
</dbReference>
<dbReference type="SMART" id="SM00020">
    <property type="entry name" value="Tryp_SPc"/>
    <property type="match status" value="1"/>
</dbReference>
<evidence type="ECO:0000259" key="7">
    <source>
        <dbReference type="PROSITE" id="PS50240"/>
    </source>
</evidence>
<accession>A0A9W4NP97</accession>
<dbReference type="InterPro" id="IPR001314">
    <property type="entry name" value="Peptidase_S1A"/>
</dbReference>
<dbReference type="OrthoDB" id="2019666at2759"/>
<keyword evidence="5" id="KW-1015">Disulfide bond</keyword>
<keyword evidence="2" id="KW-0645">Protease</keyword>
<dbReference type="GO" id="GO:0004252">
    <property type="term" value="F:serine-type endopeptidase activity"/>
    <property type="evidence" value="ECO:0007669"/>
    <property type="project" value="InterPro"/>
</dbReference>
<protein>
    <recommendedName>
        <fullName evidence="7">Peptidase S1 domain-containing protein</fullName>
    </recommendedName>
</protein>
<comment type="caution">
    <text evidence="8">The sequence shown here is derived from an EMBL/GenBank/DDBJ whole genome shotgun (WGS) entry which is preliminary data.</text>
</comment>
<organism evidence="8 9">
    <name type="scientific">Penicillium salamii</name>
    <dbReference type="NCBI Taxonomy" id="1612424"/>
    <lineage>
        <taxon>Eukaryota</taxon>
        <taxon>Fungi</taxon>
        <taxon>Dikarya</taxon>
        <taxon>Ascomycota</taxon>
        <taxon>Pezizomycotina</taxon>
        <taxon>Eurotiomycetes</taxon>
        <taxon>Eurotiomycetidae</taxon>
        <taxon>Eurotiales</taxon>
        <taxon>Aspergillaceae</taxon>
        <taxon>Penicillium</taxon>
    </lineage>
</organism>
<dbReference type="InterPro" id="IPR001254">
    <property type="entry name" value="Trypsin_dom"/>
</dbReference>
<comment type="similarity">
    <text evidence="1">Belongs to the peptidase S1 family.</text>
</comment>
<feature type="signal peptide" evidence="6">
    <location>
        <begin position="1"/>
        <end position="18"/>
    </location>
</feature>
<evidence type="ECO:0000313" key="8">
    <source>
        <dbReference type="EMBL" id="CAG8403746.1"/>
    </source>
</evidence>
<reference evidence="8" key="1">
    <citation type="submission" date="2021-07" db="EMBL/GenBank/DDBJ databases">
        <authorList>
            <person name="Branca A.L. A."/>
        </authorList>
    </citation>
    <scope>NUCLEOTIDE SEQUENCE</scope>
</reference>
<evidence type="ECO:0000256" key="3">
    <source>
        <dbReference type="ARBA" id="ARBA00022801"/>
    </source>
</evidence>
<keyword evidence="6" id="KW-0732">Signal</keyword>
<dbReference type="EMBL" id="CAJVPD010000258">
    <property type="protein sequence ID" value="CAG8403746.1"/>
    <property type="molecule type" value="Genomic_DNA"/>
</dbReference>
<dbReference type="InterPro" id="IPR009003">
    <property type="entry name" value="Peptidase_S1_PA"/>
</dbReference>
<evidence type="ECO:0000256" key="5">
    <source>
        <dbReference type="ARBA" id="ARBA00023157"/>
    </source>
</evidence>
<dbReference type="GO" id="GO:0006508">
    <property type="term" value="P:proteolysis"/>
    <property type="evidence" value="ECO:0007669"/>
    <property type="project" value="UniProtKB-KW"/>
</dbReference>
<keyword evidence="3" id="KW-0378">Hydrolase</keyword>
<dbReference type="PRINTS" id="PR00722">
    <property type="entry name" value="CHYMOTRYPSIN"/>
</dbReference>
<dbReference type="Pfam" id="PF00089">
    <property type="entry name" value="Trypsin"/>
    <property type="match status" value="1"/>
</dbReference>
<evidence type="ECO:0000256" key="2">
    <source>
        <dbReference type="ARBA" id="ARBA00022670"/>
    </source>
</evidence>
<dbReference type="Gene3D" id="2.40.10.10">
    <property type="entry name" value="Trypsin-like serine proteases"/>
    <property type="match status" value="1"/>
</dbReference>
<keyword evidence="4" id="KW-0720">Serine protease</keyword>
<dbReference type="AlphaFoldDB" id="A0A9W4NP97"/>
<dbReference type="CDD" id="cd00190">
    <property type="entry name" value="Tryp_SPc"/>
    <property type="match status" value="1"/>
</dbReference>
<evidence type="ECO:0000256" key="4">
    <source>
        <dbReference type="ARBA" id="ARBA00022825"/>
    </source>
</evidence>
<dbReference type="InterPro" id="IPR050430">
    <property type="entry name" value="Peptidase_S1"/>
</dbReference>